<organism evidence="2 3">
    <name type="scientific">Lipomyces starkeyi NRRL Y-11557</name>
    <dbReference type="NCBI Taxonomy" id="675824"/>
    <lineage>
        <taxon>Eukaryota</taxon>
        <taxon>Fungi</taxon>
        <taxon>Dikarya</taxon>
        <taxon>Ascomycota</taxon>
        <taxon>Saccharomycotina</taxon>
        <taxon>Lipomycetes</taxon>
        <taxon>Lipomycetales</taxon>
        <taxon>Lipomycetaceae</taxon>
        <taxon>Lipomyces</taxon>
    </lineage>
</organism>
<feature type="region of interest" description="Disordered" evidence="1">
    <location>
        <begin position="1"/>
        <end position="22"/>
    </location>
</feature>
<reference evidence="2 3" key="1">
    <citation type="journal article" date="2016" name="Proc. Natl. Acad. Sci. U.S.A.">
        <title>Comparative genomics of biotechnologically important yeasts.</title>
        <authorList>
            <person name="Riley R."/>
            <person name="Haridas S."/>
            <person name="Wolfe K.H."/>
            <person name="Lopes M.R."/>
            <person name="Hittinger C.T."/>
            <person name="Goeker M."/>
            <person name="Salamov A.A."/>
            <person name="Wisecaver J.H."/>
            <person name="Long T.M."/>
            <person name="Calvey C.H."/>
            <person name="Aerts A.L."/>
            <person name="Barry K.W."/>
            <person name="Choi C."/>
            <person name="Clum A."/>
            <person name="Coughlan A.Y."/>
            <person name="Deshpande S."/>
            <person name="Douglass A.P."/>
            <person name="Hanson S.J."/>
            <person name="Klenk H.-P."/>
            <person name="LaButti K.M."/>
            <person name="Lapidus A."/>
            <person name="Lindquist E.A."/>
            <person name="Lipzen A.M."/>
            <person name="Meier-Kolthoff J.P."/>
            <person name="Ohm R.A."/>
            <person name="Otillar R.P."/>
            <person name="Pangilinan J.L."/>
            <person name="Peng Y."/>
            <person name="Rokas A."/>
            <person name="Rosa C.A."/>
            <person name="Scheuner C."/>
            <person name="Sibirny A.A."/>
            <person name="Slot J.C."/>
            <person name="Stielow J.B."/>
            <person name="Sun H."/>
            <person name="Kurtzman C.P."/>
            <person name="Blackwell M."/>
            <person name="Grigoriev I.V."/>
            <person name="Jeffries T.W."/>
        </authorList>
    </citation>
    <scope>NUCLEOTIDE SEQUENCE [LARGE SCALE GENOMIC DNA]</scope>
    <source>
        <strain evidence="2 3">NRRL Y-11557</strain>
    </source>
</reference>
<keyword evidence="3" id="KW-1185">Reference proteome</keyword>
<dbReference type="Proteomes" id="UP000094385">
    <property type="component" value="Unassembled WGS sequence"/>
</dbReference>
<proteinExistence type="predicted"/>
<evidence type="ECO:0000313" key="3">
    <source>
        <dbReference type="Proteomes" id="UP000094385"/>
    </source>
</evidence>
<gene>
    <name evidence="2" type="ORF">LIPSTDRAFT_2844</name>
</gene>
<evidence type="ECO:0000256" key="1">
    <source>
        <dbReference type="SAM" id="MobiDB-lite"/>
    </source>
</evidence>
<sequence>MGCSSFTVDDKPLGKPPERKDNPPGIDFLWRLGWRGTAIISLATMRHGRLSNARTTKQDDVMGASGDGYHKAKVHALGAYSRLFRLSLFIVGIDGNRLAALLQAECSSTWFTLIPLIELSDSDSSLLSDSQSYGRALFRPIRYTSAPPPSPLT</sequence>
<evidence type="ECO:0000313" key="2">
    <source>
        <dbReference type="EMBL" id="ODQ73620.1"/>
    </source>
</evidence>
<accession>A0A1E3Q7M9</accession>
<feature type="compositionally biased region" description="Basic and acidic residues" evidence="1">
    <location>
        <begin position="8"/>
        <end position="22"/>
    </location>
</feature>
<dbReference type="EMBL" id="KV454293">
    <property type="protein sequence ID" value="ODQ73620.1"/>
    <property type="molecule type" value="Genomic_DNA"/>
</dbReference>
<dbReference type="AlphaFoldDB" id="A0A1E3Q7M9"/>
<protein>
    <submittedName>
        <fullName evidence="2">Uncharacterized protein</fullName>
    </submittedName>
</protein>
<name>A0A1E3Q7M9_LIPST</name>